<name>A0A6J5Z2N0_9ZZZZ</name>
<sequence length="120" mass="12206">MAKVVAAVPDLLFGSKLESALSGAGFECSLIADLQTARAAAADADLLVVDLTDADFGGVAMVAEMGKAGELASLRTLGFYSHVEPEVKAAATEAGFDLVVPRSRINREGAELAAKLLAGA</sequence>
<evidence type="ECO:0000313" key="2">
    <source>
        <dbReference type="EMBL" id="CAB5028749.1"/>
    </source>
</evidence>
<dbReference type="SUPFAM" id="SSF52172">
    <property type="entry name" value="CheY-like"/>
    <property type="match status" value="1"/>
</dbReference>
<organism evidence="1">
    <name type="scientific">freshwater metagenome</name>
    <dbReference type="NCBI Taxonomy" id="449393"/>
    <lineage>
        <taxon>unclassified sequences</taxon>
        <taxon>metagenomes</taxon>
        <taxon>ecological metagenomes</taxon>
    </lineage>
</organism>
<dbReference type="EMBL" id="CAESAO010000002">
    <property type="protein sequence ID" value="CAB4333993.1"/>
    <property type="molecule type" value="Genomic_DNA"/>
</dbReference>
<dbReference type="AlphaFoldDB" id="A0A6J5Z2N0"/>
<reference evidence="1" key="1">
    <citation type="submission" date="2020-05" db="EMBL/GenBank/DDBJ databases">
        <authorList>
            <person name="Chiriac C."/>
            <person name="Salcher M."/>
            <person name="Ghai R."/>
            <person name="Kavagutti S V."/>
        </authorList>
    </citation>
    <scope>NUCLEOTIDE SEQUENCE</scope>
</reference>
<accession>A0A6J5Z2N0</accession>
<protein>
    <submittedName>
        <fullName evidence="1">Unannotated protein</fullName>
    </submittedName>
</protein>
<dbReference type="EMBL" id="CAFBPX010000011">
    <property type="protein sequence ID" value="CAB5028749.1"/>
    <property type="molecule type" value="Genomic_DNA"/>
</dbReference>
<evidence type="ECO:0000313" key="1">
    <source>
        <dbReference type="EMBL" id="CAB4333993.1"/>
    </source>
</evidence>
<proteinExistence type="predicted"/>
<dbReference type="InterPro" id="IPR011006">
    <property type="entry name" value="CheY-like_superfamily"/>
</dbReference>
<gene>
    <name evidence="1" type="ORF">UFOPK3522_00042</name>
    <name evidence="2" type="ORF">UFOPK4175_00118</name>
</gene>